<feature type="region of interest" description="Disordered" evidence="1">
    <location>
        <begin position="1"/>
        <end position="25"/>
    </location>
</feature>
<evidence type="ECO:0000313" key="4">
    <source>
        <dbReference type="Proteomes" id="UP000318681"/>
    </source>
</evidence>
<sequence length="192" mass="21747">MDEPRQVVHSAATPRGAPGSRTPDTRRRTLGEVALDHLTGLALLDALDEIRLLKARRDRAADTKDWALYESLHAPDHRSLNGDYPPWTTAAEMIANVSRIMANMHTMHHSHTPEISFDSPTRASGIWAMKGLSVWRQGEDEHWFVGFGHYFETYEKREGRWVFTSRRLTYIHTRQSPGAIFPPPPPDLADAA</sequence>
<dbReference type="InterPro" id="IPR032710">
    <property type="entry name" value="NTF2-like_dom_sf"/>
</dbReference>
<evidence type="ECO:0000259" key="2">
    <source>
        <dbReference type="Pfam" id="PF13577"/>
    </source>
</evidence>
<comment type="caution">
    <text evidence="3">The sequence shown here is derived from an EMBL/GenBank/DDBJ whole genome shotgun (WGS) entry which is preliminary data.</text>
</comment>
<evidence type="ECO:0000313" key="3">
    <source>
        <dbReference type="EMBL" id="TVV76627.1"/>
    </source>
</evidence>
<dbReference type="Gene3D" id="3.10.450.50">
    <property type="match status" value="1"/>
</dbReference>
<evidence type="ECO:0000256" key="1">
    <source>
        <dbReference type="SAM" id="MobiDB-lite"/>
    </source>
</evidence>
<reference evidence="3 4" key="1">
    <citation type="submission" date="2019-07" db="EMBL/GenBank/DDBJ databases">
        <title>Sphingomonas solaris sp. nov., isolated from a solar panel from Boston, Massachusetts.</title>
        <authorList>
            <person name="Tanner K."/>
            <person name="Pascual J."/>
            <person name="Mancuso C."/>
            <person name="Pereto J."/>
            <person name="Khalil A."/>
            <person name="Vilanova C."/>
        </authorList>
    </citation>
    <scope>NUCLEOTIDE SEQUENCE [LARGE SCALE GENOMIC DNA]</scope>
    <source>
        <strain evidence="3 4">R4DWN</strain>
    </source>
</reference>
<dbReference type="OrthoDB" id="4571298at2"/>
<name>A0A558RB32_9SPHN</name>
<dbReference type="AlphaFoldDB" id="A0A558RB32"/>
<organism evidence="3 4">
    <name type="scientific">Alterirhizorhabdus solaris</name>
    <dbReference type="NCBI Taxonomy" id="2529389"/>
    <lineage>
        <taxon>Bacteria</taxon>
        <taxon>Pseudomonadati</taxon>
        <taxon>Pseudomonadota</taxon>
        <taxon>Alphaproteobacteria</taxon>
        <taxon>Sphingomonadales</taxon>
        <taxon>Rhizorhabdaceae</taxon>
        <taxon>Alterirhizorhabdus</taxon>
    </lineage>
</organism>
<dbReference type="EMBL" id="VNIM01000008">
    <property type="protein sequence ID" value="TVV76627.1"/>
    <property type="molecule type" value="Genomic_DNA"/>
</dbReference>
<dbReference type="Pfam" id="PF13577">
    <property type="entry name" value="SnoaL_4"/>
    <property type="match status" value="1"/>
</dbReference>
<dbReference type="SUPFAM" id="SSF54427">
    <property type="entry name" value="NTF2-like"/>
    <property type="match status" value="1"/>
</dbReference>
<proteinExistence type="predicted"/>
<dbReference type="InterPro" id="IPR037401">
    <property type="entry name" value="SnoaL-like"/>
</dbReference>
<feature type="domain" description="SnoaL-like" evidence="2">
    <location>
        <begin position="44"/>
        <end position="167"/>
    </location>
</feature>
<accession>A0A558RB32</accession>
<dbReference type="Proteomes" id="UP000318681">
    <property type="component" value="Unassembled WGS sequence"/>
</dbReference>
<keyword evidence="4" id="KW-1185">Reference proteome</keyword>
<gene>
    <name evidence="3" type="ORF">FOY91_03610</name>
</gene>
<protein>
    <submittedName>
        <fullName evidence="3">Nuclear transport factor 2 family protein</fullName>
    </submittedName>
</protein>